<gene>
    <name evidence="6" type="ORF">CDAUBV1_LOCUS12549</name>
</gene>
<evidence type="ECO:0008006" key="8">
    <source>
        <dbReference type="Google" id="ProtNLM"/>
    </source>
</evidence>
<evidence type="ECO:0000313" key="7">
    <source>
        <dbReference type="Proteomes" id="UP001497525"/>
    </source>
</evidence>
<dbReference type="InterPro" id="IPR018499">
    <property type="entry name" value="Tetraspanin/Peripherin"/>
</dbReference>
<feature type="transmembrane region" description="Helical" evidence="5">
    <location>
        <begin position="248"/>
        <end position="271"/>
    </location>
</feature>
<dbReference type="SUPFAM" id="SSF48652">
    <property type="entry name" value="Tetraspanin"/>
    <property type="match status" value="1"/>
</dbReference>
<comment type="subcellular location">
    <subcellularLocation>
        <location evidence="1">Membrane</location>
        <topology evidence="1">Multi-pass membrane protein</topology>
    </subcellularLocation>
</comment>
<comment type="caution">
    <text evidence="6">The sequence shown here is derived from an EMBL/GenBank/DDBJ whole genome shotgun (WGS) entry which is preliminary data.</text>
</comment>
<feature type="transmembrane region" description="Helical" evidence="5">
    <location>
        <begin position="12"/>
        <end position="34"/>
    </location>
</feature>
<evidence type="ECO:0000313" key="6">
    <source>
        <dbReference type="EMBL" id="CAL5138032.1"/>
    </source>
</evidence>
<evidence type="ECO:0000256" key="1">
    <source>
        <dbReference type="ARBA" id="ARBA00004141"/>
    </source>
</evidence>
<sequence length="276" mass="29772">MLCNCACRCGLIIVNSITLIVGIVLLIVGALMVWGKPVIESLLNGLINPLVERLGKGQEALPISDLLSRILSSTNAIGMAVFIIGAIFAILSAIGYCGACCNYKILLYLYAAIIGVIALGLLIFIIVYFAAKSKFAEKAVDLYEQSVKNYTSMKANTVDSLVIGLLQPALHCCGLDNGGTGFANMVPQDEYQGKTYNNLKYPIPCCMMDAQYVITGPGCPATFNSTNSYIEVGCPGPLKDKFLMYMNYVMYGIIGAFIVLLLLILFTILTIKIDVV</sequence>
<keyword evidence="2 5" id="KW-0812">Transmembrane</keyword>
<keyword evidence="4 5" id="KW-0472">Membrane</keyword>
<name>A0AAV2TNJ5_CALDB</name>
<dbReference type="InterPro" id="IPR008952">
    <property type="entry name" value="Tetraspanin_EC2_sf"/>
</dbReference>
<evidence type="ECO:0000256" key="3">
    <source>
        <dbReference type="ARBA" id="ARBA00022989"/>
    </source>
</evidence>
<keyword evidence="3 5" id="KW-1133">Transmembrane helix</keyword>
<dbReference type="AlphaFoldDB" id="A0AAV2TNJ5"/>
<feature type="transmembrane region" description="Helical" evidence="5">
    <location>
        <begin position="105"/>
        <end position="131"/>
    </location>
</feature>
<dbReference type="Proteomes" id="UP001497525">
    <property type="component" value="Unassembled WGS sequence"/>
</dbReference>
<dbReference type="GO" id="GO:0005886">
    <property type="term" value="C:plasma membrane"/>
    <property type="evidence" value="ECO:0007669"/>
    <property type="project" value="TreeGrafter"/>
</dbReference>
<dbReference type="EMBL" id="CAXLJL010000467">
    <property type="protein sequence ID" value="CAL5138032.1"/>
    <property type="molecule type" value="Genomic_DNA"/>
</dbReference>
<evidence type="ECO:0000256" key="4">
    <source>
        <dbReference type="ARBA" id="ARBA00023136"/>
    </source>
</evidence>
<evidence type="ECO:0000256" key="5">
    <source>
        <dbReference type="SAM" id="Phobius"/>
    </source>
</evidence>
<proteinExistence type="predicted"/>
<organism evidence="6 7">
    <name type="scientific">Calicophoron daubneyi</name>
    <name type="common">Rumen fluke</name>
    <name type="synonym">Paramphistomum daubneyi</name>
    <dbReference type="NCBI Taxonomy" id="300641"/>
    <lineage>
        <taxon>Eukaryota</taxon>
        <taxon>Metazoa</taxon>
        <taxon>Spiralia</taxon>
        <taxon>Lophotrochozoa</taxon>
        <taxon>Platyhelminthes</taxon>
        <taxon>Trematoda</taxon>
        <taxon>Digenea</taxon>
        <taxon>Plagiorchiida</taxon>
        <taxon>Pronocephalata</taxon>
        <taxon>Paramphistomoidea</taxon>
        <taxon>Paramphistomidae</taxon>
        <taxon>Calicophoron</taxon>
    </lineage>
</organism>
<evidence type="ECO:0000256" key="2">
    <source>
        <dbReference type="ARBA" id="ARBA00022692"/>
    </source>
</evidence>
<feature type="transmembrane region" description="Helical" evidence="5">
    <location>
        <begin position="76"/>
        <end position="98"/>
    </location>
</feature>
<protein>
    <recommendedName>
        <fullName evidence="8">Tetraspanin</fullName>
    </recommendedName>
</protein>
<dbReference type="PANTHER" id="PTHR19282">
    <property type="entry name" value="TETRASPANIN"/>
    <property type="match status" value="1"/>
</dbReference>
<reference evidence="6" key="1">
    <citation type="submission" date="2024-06" db="EMBL/GenBank/DDBJ databases">
        <authorList>
            <person name="Liu X."/>
            <person name="Lenzi L."/>
            <person name="Haldenby T S."/>
            <person name="Uol C."/>
        </authorList>
    </citation>
    <scope>NUCLEOTIDE SEQUENCE</scope>
</reference>
<dbReference type="PANTHER" id="PTHR19282:SF534">
    <property type="entry name" value="TETRASPANIN FAMILY-RELATED"/>
    <property type="match status" value="1"/>
</dbReference>
<dbReference type="Pfam" id="PF00335">
    <property type="entry name" value="Tetraspanin"/>
    <property type="match status" value="1"/>
</dbReference>
<accession>A0AAV2TNJ5</accession>